<evidence type="ECO:0000313" key="1">
    <source>
        <dbReference type="EMBL" id="MPN30310.1"/>
    </source>
</evidence>
<reference evidence="1" key="1">
    <citation type="submission" date="2019-08" db="EMBL/GenBank/DDBJ databases">
        <authorList>
            <person name="Kucharzyk K."/>
            <person name="Murdoch R.W."/>
            <person name="Higgins S."/>
            <person name="Loffler F."/>
        </authorList>
    </citation>
    <scope>NUCLEOTIDE SEQUENCE</scope>
</reference>
<sequence>MGAILIRGIWVLLKFEFARAHLLQPPPIGFIAEFREIADRCLRLRHRRALRGGDFSRDGLIDPIARLHGIPAGRGVFAVAHNTHAGDQLGSVTVIIELPPALVDPISILIVAVPHPILLPPWAPYAPAC</sequence>
<dbReference type="AlphaFoldDB" id="A0A645GVE5"/>
<comment type="caution">
    <text evidence="1">The sequence shown here is derived from an EMBL/GenBank/DDBJ whole genome shotgun (WGS) entry which is preliminary data.</text>
</comment>
<dbReference type="EMBL" id="VSSQ01081380">
    <property type="protein sequence ID" value="MPN30310.1"/>
    <property type="molecule type" value="Genomic_DNA"/>
</dbReference>
<accession>A0A645GVE5</accession>
<name>A0A645GVE5_9ZZZZ</name>
<protein>
    <submittedName>
        <fullName evidence="1">Uncharacterized protein</fullName>
    </submittedName>
</protein>
<gene>
    <name evidence="1" type="ORF">SDC9_177781</name>
</gene>
<organism evidence="1">
    <name type="scientific">bioreactor metagenome</name>
    <dbReference type="NCBI Taxonomy" id="1076179"/>
    <lineage>
        <taxon>unclassified sequences</taxon>
        <taxon>metagenomes</taxon>
        <taxon>ecological metagenomes</taxon>
    </lineage>
</organism>
<proteinExistence type="predicted"/>